<evidence type="ECO:0000256" key="12">
    <source>
        <dbReference type="ARBA" id="ARBA00023136"/>
    </source>
</evidence>
<feature type="transmembrane region" description="Helical" evidence="14">
    <location>
        <begin position="6"/>
        <end position="27"/>
    </location>
</feature>
<dbReference type="GO" id="GO:0016705">
    <property type="term" value="F:oxidoreductase activity, acting on paired donors, with incorporation or reduction of molecular oxygen"/>
    <property type="evidence" value="ECO:0007669"/>
    <property type="project" value="InterPro"/>
</dbReference>
<sequence>MLTLLYGMDYGTTLQSIVFIVLIYLIFRRRRSTFHNIPGPPSPSWTFGHMLQLFLPAEYGAHEFNWQKLYGPVYRLKGCFGQDRLMVSDPLALQHVLNSNHFEHGPSIDNAVSLLFEEKCVMAAKGEIHRRLRAAMHIGFTASAVRECLPLFERVAQAATERFKELPRLPTDIVPVLSEATLNTISQVTLGSSTQELGQDFVLNNTQILQVAFISALASSHSAVQILAEAVAVRLPKWVWRAAMHLPTTTFNIIRTAKCFARELGERTIREKTEAGRQGQIDVFDMLLDLGRWEKKRKNALTKEEVAAQTGMLFIAGQDNTATLLAFGLLELARHPQFQKELRAEIHHFLGHRSQGLVYDNMPLLNAFIKETLRVYPAGALQERMAIQDTVIPLAGAIKTSTGELITQIMVRKGQVVSMAIASYHRLETLWGEDAHEFRPSRWLDGTAYQGQALGPYANLLSFLGGPRVCLGWRFAILEIQVFFFELVSKLAFALPKDDSASVHVRFANTLIPVLQNGEKGALLCVRALEYSD</sequence>
<protein>
    <submittedName>
        <fullName evidence="15">Cytochrome P450</fullName>
    </submittedName>
</protein>
<organism evidence="15 16">
    <name type="scientific">Mycena alexandri</name>
    <dbReference type="NCBI Taxonomy" id="1745969"/>
    <lineage>
        <taxon>Eukaryota</taxon>
        <taxon>Fungi</taxon>
        <taxon>Dikarya</taxon>
        <taxon>Basidiomycota</taxon>
        <taxon>Agaricomycotina</taxon>
        <taxon>Agaricomycetes</taxon>
        <taxon>Agaricomycetidae</taxon>
        <taxon>Agaricales</taxon>
        <taxon>Marasmiineae</taxon>
        <taxon>Mycenaceae</taxon>
        <taxon>Mycena</taxon>
    </lineage>
</organism>
<dbReference type="SUPFAM" id="SSF48264">
    <property type="entry name" value="Cytochrome P450"/>
    <property type="match status" value="1"/>
</dbReference>
<evidence type="ECO:0000256" key="9">
    <source>
        <dbReference type="ARBA" id="ARBA00023002"/>
    </source>
</evidence>
<keyword evidence="5 13" id="KW-0349">Heme</keyword>
<keyword evidence="11" id="KW-0503">Monooxygenase</keyword>
<dbReference type="PRINTS" id="PR00463">
    <property type="entry name" value="EP450I"/>
</dbReference>
<evidence type="ECO:0000256" key="10">
    <source>
        <dbReference type="ARBA" id="ARBA00023004"/>
    </source>
</evidence>
<comment type="pathway">
    <text evidence="3">Secondary metabolite biosynthesis; terpenoid biosynthesis.</text>
</comment>
<dbReference type="PANTHER" id="PTHR24305:SF166">
    <property type="entry name" value="CYTOCHROME P450 12A4, MITOCHONDRIAL-RELATED"/>
    <property type="match status" value="1"/>
</dbReference>
<dbReference type="GO" id="GO:0005506">
    <property type="term" value="F:iron ion binding"/>
    <property type="evidence" value="ECO:0007669"/>
    <property type="project" value="InterPro"/>
</dbReference>
<keyword evidence="7 13" id="KW-0479">Metal-binding</keyword>
<gene>
    <name evidence="15" type="ORF">C8F04DRAFT_1240035</name>
</gene>
<dbReference type="EMBL" id="JARJCM010000184">
    <property type="protein sequence ID" value="KAJ7023696.1"/>
    <property type="molecule type" value="Genomic_DNA"/>
</dbReference>
<evidence type="ECO:0000256" key="1">
    <source>
        <dbReference type="ARBA" id="ARBA00001971"/>
    </source>
</evidence>
<evidence type="ECO:0000256" key="7">
    <source>
        <dbReference type="ARBA" id="ARBA00022723"/>
    </source>
</evidence>
<accession>A0AAD6SBN1</accession>
<dbReference type="InterPro" id="IPR001128">
    <property type="entry name" value="Cyt_P450"/>
</dbReference>
<evidence type="ECO:0000313" key="15">
    <source>
        <dbReference type="EMBL" id="KAJ7023696.1"/>
    </source>
</evidence>
<dbReference type="GO" id="GO:0004497">
    <property type="term" value="F:monooxygenase activity"/>
    <property type="evidence" value="ECO:0007669"/>
    <property type="project" value="UniProtKB-KW"/>
</dbReference>
<evidence type="ECO:0000256" key="2">
    <source>
        <dbReference type="ARBA" id="ARBA00004370"/>
    </source>
</evidence>
<dbReference type="InterPro" id="IPR036396">
    <property type="entry name" value="Cyt_P450_sf"/>
</dbReference>
<reference evidence="15" key="1">
    <citation type="submission" date="2023-03" db="EMBL/GenBank/DDBJ databases">
        <title>Massive genome expansion in bonnet fungi (Mycena s.s.) driven by repeated elements and novel gene families across ecological guilds.</title>
        <authorList>
            <consortium name="Lawrence Berkeley National Laboratory"/>
            <person name="Harder C.B."/>
            <person name="Miyauchi S."/>
            <person name="Viragh M."/>
            <person name="Kuo A."/>
            <person name="Thoen E."/>
            <person name="Andreopoulos B."/>
            <person name="Lu D."/>
            <person name="Skrede I."/>
            <person name="Drula E."/>
            <person name="Henrissat B."/>
            <person name="Morin E."/>
            <person name="Kohler A."/>
            <person name="Barry K."/>
            <person name="LaButti K."/>
            <person name="Morin E."/>
            <person name="Salamov A."/>
            <person name="Lipzen A."/>
            <person name="Mereny Z."/>
            <person name="Hegedus B."/>
            <person name="Baldrian P."/>
            <person name="Stursova M."/>
            <person name="Weitz H."/>
            <person name="Taylor A."/>
            <person name="Grigoriev I.V."/>
            <person name="Nagy L.G."/>
            <person name="Martin F."/>
            <person name="Kauserud H."/>
        </authorList>
    </citation>
    <scope>NUCLEOTIDE SEQUENCE</scope>
    <source>
        <strain evidence="15">CBHHK200</strain>
    </source>
</reference>
<dbReference type="InterPro" id="IPR002401">
    <property type="entry name" value="Cyt_P450_E_grp-I"/>
</dbReference>
<comment type="caution">
    <text evidence="15">The sequence shown here is derived from an EMBL/GenBank/DDBJ whole genome shotgun (WGS) entry which is preliminary data.</text>
</comment>
<name>A0AAD6SBN1_9AGAR</name>
<keyword evidence="12 14" id="KW-0472">Membrane</keyword>
<proteinExistence type="inferred from homology"/>
<evidence type="ECO:0000256" key="3">
    <source>
        <dbReference type="ARBA" id="ARBA00004721"/>
    </source>
</evidence>
<evidence type="ECO:0000256" key="13">
    <source>
        <dbReference type="PIRSR" id="PIRSR602401-1"/>
    </source>
</evidence>
<evidence type="ECO:0000256" key="4">
    <source>
        <dbReference type="ARBA" id="ARBA00010617"/>
    </source>
</evidence>
<dbReference type="Gene3D" id="1.10.630.10">
    <property type="entry name" value="Cytochrome P450"/>
    <property type="match status" value="1"/>
</dbReference>
<evidence type="ECO:0000256" key="8">
    <source>
        <dbReference type="ARBA" id="ARBA00022989"/>
    </source>
</evidence>
<keyword evidence="9" id="KW-0560">Oxidoreductase</keyword>
<dbReference type="GO" id="GO:0016020">
    <property type="term" value="C:membrane"/>
    <property type="evidence" value="ECO:0007669"/>
    <property type="project" value="UniProtKB-SubCell"/>
</dbReference>
<dbReference type="GO" id="GO:0020037">
    <property type="term" value="F:heme binding"/>
    <property type="evidence" value="ECO:0007669"/>
    <property type="project" value="InterPro"/>
</dbReference>
<dbReference type="InterPro" id="IPR050121">
    <property type="entry name" value="Cytochrome_P450_monoxygenase"/>
</dbReference>
<evidence type="ECO:0000313" key="16">
    <source>
        <dbReference type="Proteomes" id="UP001218188"/>
    </source>
</evidence>
<feature type="binding site" description="axial binding residue" evidence="13">
    <location>
        <position position="470"/>
    </location>
    <ligand>
        <name>heme</name>
        <dbReference type="ChEBI" id="CHEBI:30413"/>
    </ligand>
    <ligandPart>
        <name>Fe</name>
        <dbReference type="ChEBI" id="CHEBI:18248"/>
    </ligandPart>
</feature>
<dbReference type="PRINTS" id="PR00385">
    <property type="entry name" value="P450"/>
</dbReference>
<keyword evidence="8 14" id="KW-1133">Transmembrane helix</keyword>
<dbReference type="AlphaFoldDB" id="A0AAD6SBN1"/>
<comment type="cofactor">
    <cofactor evidence="1 13">
        <name>heme</name>
        <dbReference type="ChEBI" id="CHEBI:30413"/>
    </cofactor>
</comment>
<dbReference type="Pfam" id="PF00067">
    <property type="entry name" value="p450"/>
    <property type="match status" value="1"/>
</dbReference>
<keyword evidence="6 14" id="KW-0812">Transmembrane</keyword>
<dbReference type="Proteomes" id="UP001218188">
    <property type="component" value="Unassembled WGS sequence"/>
</dbReference>
<keyword evidence="16" id="KW-1185">Reference proteome</keyword>
<keyword evidence="10 13" id="KW-0408">Iron</keyword>
<evidence type="ECO:0000256" key="11">
    <source>
        <dbReference type="ARBA" id="ARBA00023033"/>
    </source>
</evidence>
<comment type="similarity">
    <text evidence="4">Belongs to the cytochrome P450 family.</text>
</comment>
<evidence type="ECO:0000256" key="6">
    <source>
        <dbReference type="ARBA" id="ARBA00022692"/>
    </source>
</evidence>
<dbReference type="PANTHER" id="PTHR24305">
    <property type="entry name" value="CYTOCHROME P450"/>
    <property type="match status" value="1"/>
</dbReference>
<evidence type="ECO:0000256" key="5">
    <source>
        <dbReference type="ARBA" id="ARBA00022617"/>
    </source>
</evidence>
<comment type="subcellular location">
    <subcellularLocation>
        <location evidence="2">Membrane</location>
    </subcellularLocation>
</comment>
<evidence type="ECO:0000256" key="14">
    <source>
        <dbReference type="SAM" id="Phobius"/>
    </source>
</evidence>